<dbReference type="EMBL" id="CP081869">
    <property type="protein sequence ID" value="QZO00123.1"/>
    <property type="molecule type" value="Genomic_DNA"/>
</dbReference>
<gene>
    <name evidence="1" type="ORF">K6K41_26835</name>
</gene>
<dbReference type="InterPro" id="IPR011009">
    <property type="entry name" value="Kinase-like_dom_sf"/>
</dbReference>
<proteinExistence type="predicted"/>
<reference evidence="1" key="1">
    <citation type="submission" date="2021-08" db="EMBL/GenBank/DDBJ databases">
        <authorList>
            <person name="Zhang H."/>
            <person name="Xu M."/>
            <person name="Yu Z."/>
            <person name="Yang L."/>
            <person name="Cai Y."/>
        </authorList>
    </citation>
    <scope>NUCLEOTIDE SEQUENCE</scope>
    <source>
        <strain evidence="1">CHL1</strain>
    </source>
</reference>
<dbReference type="InterPro" id="IPR006748">
    <property type="entry name" value="NH2Glyco/OHUrea_AB-resist_kin"/>
</dbReference>
<dbReference type="GO" id="GO:0019748">
    <property type="term" value="P:secondary metabolic process"/>
    <property type="evidence" value="ECO:0007669"/>
    <property type="project" value="InterPro"/>
</dbReference>
<sequence>MSDEPLAGRLRGALDRWGLAPDGDLLATRTSFLQPVHTAAGEAAILKISHSPEERFGAEVMAWWGGQGAAKVLAHEGDVLLLERAAGERSLAAMARGGDDDEATRVICGAAEALHGRREDPPAGLTPLDVWFRSLFSVADSHGGLLVRCAETACELLAEPKDMVALHGDLHHGNVLDFGPRGWLAIDPKGLLGERGFDFANLLRNPDPDTAQTPGRLARQADVVAEAADLDRTRLLMWALAWFGLSAVWMVEDGEAEAIDLTMAEIAAAELDR</sequence>
<keyword evidence="2" id="KW-1185">Reference proteome</keyword>
<dbReference type="AlphaFoldDB" id="A0A9E6UHV2"/>
<evidence type="ECO:0000313" key="2">
    <source>
        <dbReference type="Proteomes" id="UP000825701"/>
    </source>
</evidence>
<accession>A0A9E6UHV2</accession>
<dbReference type="GO" id="GO:0016773">
    <property type="term" value="F:phosphotransferase activity, alcohol group as acceptor"/>
    <property type="evidence" value="ECO:0007669"/>
    <property type="project" value="InterPro"/>
</dbReference>
<dbReference type="Pfam" id="PF04655">
    <property type="entry name" value="APH_6_hur"/>
    <property type="match status" value="1"/>
</dbReference>
<evidence type="ECO:0000313" key="1">
    <source>
        <dbReference type="EMBL" id="QZO00123.1"/>
    </source>
</evidence>
<name>A0A9E6UHV2_9HYPH</name>
<protein>
    <submittedName>
        <fullName evidence="1">3'-kinase</fullName>
    </submittedName>
</protein>
<dbReference type="RefSeq" id="WP_261403273.1">
    <property type="nucleotide sequence ID" value="NZ_CP081869.1"/>
</dbReference>
<dbReference type="Proteomes" id="UP000825701">
    <property type="component" value="Chromosome"/>
</dbReference>
<organism evidence="1 2">
    <name type="scientific">Chenggangzhangella methanolivorans</name>
    <dbReference type="NCBI Taxonomy" id="1437009"/>
    <lineage>
        <taxon>Bacteria</taxon>
        <taxon>Pseudomonadati</taxon>
        <taxon>Pseudomonadota</taxon>
        <taxon>Alphaproteobacteria</taxon>
        <taxon>Hyphomicrobiales</taxon>
        <taxon>Methylopilaceae</taxon>
        <taxon>Chenggangzhangella</taxon>
    </lineage>
</organism>
<dbReference type="KEGG" id="cmet:K6K41_26835"/>
<dbReference type="SUPFAM" id="SSF56112">
    <property type="entry name" value="Protein kinase-like (PK-like)"/>
    <property type="match status" value="1"/>
</dbReference>
<dbReference type="Gene3D" id="3.90.1200.10">
    <property type="match status" value="1"/>
</dbReference>